<dbReference type="PANTHER" id="PTHR22093:SF0">
    <property type="entry name" value="LEUKOCYTE RECEPTOR CLUSTER MEMBER 1"/>
    <property type="match status" value="1"/>
</dbReference>
<sequence length="386" mass="44225">MNILPKKRWHVKNRDNAARVEADEALFRKKQNDLSIRSLLATQEARADYLRRRVHDKSADKSVLSSQDTLHLFADIEGNRNLFASNTEYEEELKKEKETHEKKLGILKYLVEADDSLANVKPWWSEVPKRAKEAEPLGTLLASDEVDMKRKQKSDPLFHMKKVEEEFARIREVKQANEIKERAAAAQIMSSCSSLFPDDIKTPGIKRSHNDQEGPQNSRDAKQEKQRKLERLRAERLVRERAERDRAAVVLCRSMGLSAAAKAAAAKKEEMVVVDERQLPFNSAFNPELSTLAAERRNAHRSEVNGHHEGCTGIIRKSPLTSAMNRFSHIKMNLSSQIANIQNYRSSDVPILCHLLKCEKLNNRGKLEVRNFSQYAITRPVQICIR</sequence>
<accession>W6U6J7</accession>
<dbReference type="KEGG" id="egl:EGR_09198"/>
<proteinExistence type="predicted"/>
<keyword evidence="3" id="KW-1185">Reference proteome</keyword>
<dbReference type="OMA" id="VWRRDNI"/>
<organism evidence="2 3">
    <name type="scientific">Echinococcus granulosus</name>
    <name type="common">Hydatid tapeworm</name>
    <dbReference type="NCBI Taxonomy" id="6210"/>
    <lineage>
        <taxon>Eukaryota</taxon>
        <taxon>Metazoa</taxon>
        <taxon>Spiralia</taxon>
        <taxon>Lophotrochozoa</taxon>
        <taxon>Platyhelminthes</taxon>
        <taxon>Cestoda</taxon>
        <taxon>Eucestoda</taxon>
        <taxon>Cyclophyllidea</taxon>
        <taxon>Taeniidae</taxon>
        <taxon>Echinococcus</taxon>
        <taxon>Echinococcus granulosus group</taxon>
    </lineage>
</organism>
<feature type="region of interest" description="Disordered" evidence="1">
    <location>
        <begin position="199"/>
        <end position="228"/>
    </location>
</feature>
<feature type="compositionally biased region" description="Basic and acidic residues" evidence="1">
    <location>
        <begin position="219"/>
        <end position="228"/>
    </location>
</feature>
<protein>
    <submittedName>
        <fullName evidence="2">Leukocyte receptor cluster member</fullName>
    </submittedName>
</protein>
<evidence type="ECO:0000256" key="1">
    <source>
        <dbReference type="SAM" id="MobiDB-lite"/>
    </source>
</evidence>
<gene>
    <name evidence="2" type="ORF">EGR_09198</name>
</gene>
<dbReference type="GeneID" id="36344913"/>
<dbReference type="PANTHER" id="PTHR22093">
    <property type="entry name" value="LEUKOCYTE RECEPTOR CLUSTER LRC MEMBER 1"/>
    <property type="match status" value="1"/>
</dbReference>
<dbReference type="STRING" id="6210.W6U6J7"/>
<evidence type="ECO:0000313" key="2">
    <source>
        <dbReference type="EMBL" id="EUB55951.1"/>
    </source>
</evidence>
<dbReference type="InterPro" id="IPR039875">
    <property type="entry name" value="LENG1-like"/>
</dbReference>
<dbReference type="RefSeq" id="XP_024347147.1">
    <property type="nucleotide sequence ID" value="XM_024498447.1"/>
</dbReference>
<name>W6U6J7_ECHGR</name>
<evidence type="ECO:0000313" key="3">
    <source>
        <dbReference type="Proteomes" id="UP000019149"/>
    </source>
</evidence>
<dbReference type="OrthoDB" id="2159131at2759"/>
<comment type="caution">
    <text evidence="2">The sequence shown here is derived from an EMBL/GenBank/DDBJ whole genome shotgun (WGS) entry which is preliminary data.</text>
</comment>
<reference evidence="2 3" key="1">
    <citation type="journal article" date="2013" name="Nat. Genet.">
        <title>The genome of the hydatid tapeworm Echinococcus granulosus.</title>
        <authorList>
            <person name="Zheng H."/>
            <person name="Zhang W."/>
            <person name="Zhang L."/>
            <person name="Zhang Z."/>
            <person name="Li J."/>
            <person name="Lu G."/>
            <person name="Zhu Y."/>
            <person name="Wang Y."/>
            <person name="Huang Y."/>
            <person name="Liu J."/>
            <person name="Kang H."/>
            <person name="Chen J."/>
            <person name="Wang L."/>
            <person name="Chen A."/>
            <person name="Yu S."/>
            <person name="Gao Z."/>
            <person name="Jin L."/>
            <person name="Gu W."/>
            <person name="Wang Z."/>
            <person name="Zhao L."/>
            <person name="Shi B."/>
            <person name="Wen H."/>
            <person name="Lin R."/>
            <person name="Jones M.K."/>
            <person name="Brejova B."/>
            <person name="Vinar T."/>
            <person name="Zhao G."/>
            <person name="McManus D.P."/>
            <person name="Chen Z."/>
            <person name="Zhou Y."/>
            <person name="Wang S."/>
        </authorList>
    </citation>
    <scope>NUCLEOTIDE SEQUENCE [LARGE SCALE GENOMIC DNA]</scope>
</reference>
<dbReference type="EMBL" id="APAU02000136">
    <property type="protein sequence ID" value="EUB55951.1"/>
    <property type="molecule type" value="Genomic_DNA"/>
</dbReference>
<dbReference type="CTD" id="36344913"/>
<dbReference type="AlphaFoldDB" id="W6U6J7"/>
<dbReference type="Proteomes" id="UP000019149">
    <property type="component" value="Unassembled WGS sequence"/>
</dbReference>
<keyword evidence="2" id="KW-0675">Receptor</keyword>